<organism evidence="1 2">
    <name type="scientific">Dentiscutata erythropus</name>
    <dbReference type="NCBI Taxonomy" id="1348616"/>
    <lineage>
        <taxon>Eukaryota</taxon>
        <taxon>Fungi</taxon>
        <taxon>Fungi incertae sedis</taxon>
        <taxon>Mucoromycota</taxon>
        <taxon>Glomeromycotina</taxon>
        <taxon>Glomeromycetes</taxon>
        <taxon>Diversisporales</taxon>
        <taxon>Gigasporaceae</taxon>
        <taxon>Dentiscutata</taxon>
    </lineage>
</organism>
<evidence type="ECO:0000313" key="1">
    <source>
        <dbReference type="EMBL" id="CAG8511953.1"/>
    </source>
</evidence>
<accession>A0A9N8ZZJ9</accession>
<proteinExistence type="predicted"/>
<name>A0A9N8ZZJ9_9GLOM</name>
<protein>
    <submittedName>
        <fullName evidence="1">15292_t:CDS:1</fullName>
    </submittedName>
</protein>
<comment type="caution">
    <text evidence="1">The sequence shown here is derived from an EMBL/GenBank/DDBJ whole genome shotgun (WGS) entry which is preliminary data.</text>
</comment>
<dbReference type="OrthoDB" id="2386953at2759"/>
<sequence length="106" mass="12127">MVTFTIEDAIKLVITKICTQMNINEDESEDVIKHISNDLSHEERTFFNDLTAKLNSHERQDDYNINNGCDFTTSLTAKIKDYIAEQSRIRYGDDSTNIFTLGGSFP</sequence>
<gene>
    <name evidence="1" type="ORF">DERYTH_LOCUS3431</name>
</gene>
<reference evidence="1" key="1">
    <citation type="submission" date="2021-06" db="EMBL/GenBank/DDBJ databases">
        <authorList>
            <person name="Kallberg Y."/>
            <person name="Tangrot J."/>
            <person name="Rosling A."/>
        </authorList>
    </citation>
    <scope>NUCLEOTIDE SEQUENCE</scope>
    <source>
        <strain evidence="1">MA453B</strain>
    </source>
</reference>
<evidence type="ECO:0000313" key="2">
    <source>
        <dbReference type="Proteomes" id="UP000789405"/>
    </source>
</evidence>
<dbReference type="AlphaFoldDB" id="A0A9N8ZZJ9"/>
<keyword evidence="2" id="KW-1185">Reference proteome</keyword>
<dbReference type="Proteomes" id="UP000789405">
    <property type="component" value="Unassembled WGS sequence"/>
</dbReference>
<dbReference type="EMBL" id="CAJVPY010001208">
    <property type="protein sequence ID" value="CAG8511953.1"/>
    <property type="molecule type" value="Genomic_DNA"/>
</dbReference>